<dbReference type="InterPro" id="IPR001789">
    <property type="entry name" value="Sig_transdc_resp-reg_receiver"/>
</dbReference>
<keyword evidence="5" id="KW-0902">Two-component regulatory system</keyword>
<dbReference type="PROSITE" id="PS00041">
    <property type="entry name" value="HTH_ARAC_FAMILY_1"/>
    <property type="match status" value="1"/>
</dbReference>
<comment type="subcellular location">
    <subcellularLocation>
        <location evidence="1">Cytoplasm</location>
    </subcellularLocation>
</comment>
<keyword evidence="3" id="KW-0963">Cytoplasm</keyword>
<gene>
    <name evidence="13" type="ORF">Ana3638_14885</name>
</gene>
<comment type="function">
    <text evidence="9">May play the central regulatory role in sporulation. It may be an element of the effector pathway responsible for the activation of sporulation genes in response to nutritional stress. Spo0A may act in concert with spo0H (a sigma factor) to control the expression of some genes that are critical to the sporulation process.</text>
</comment>
<feature type="domain" description="Response regulatory" evidence="12">
    <location>
        <begin position="3"/>
        <end position="120"/>
    </location>
</feature>
<dbReference type="SMART" id="SM00448">
    <property type="entry name" value="REC"/>
    <property type="match status" value="1"/>
</dbReference>
<dbReference type="SUPFAM" id="SSF52172">
    <property type="entry name" value="CheY-like"/>
    <property type="match status" value="1"/>
</dbReference>
<accession>A0A6P1TNY1</accession>
<feature type="domain" description="HTH araC/xylS-type" evidence="11">
    <location>
        <begin position="417"/>
        <end position="515"/>
    </location>
</feature>
<dbReference type="InterPro" id="IPR018062">
    <property type="entry name" value="HTH_AraC-typ_CS"/>
</dbReference>
<dbReference type="PROSITE" id="PS01124">
    <property type="entry name" value="HTH_ARAC_FAMILY_2"/>
    <property type="match status" value="1"/>
</dbReference>
<dbReference type="Proteomes" id="UP000464314">
    <property type="component" value="Chromosome"/>
</dbReference>
<evidence type="ECO:0000313" key="14">
    <source>
        <dbReference type="Proteomes" id="UP000464314"/>
    </source>
</evidence>
<feature type="modified residue" description="4-aspartylphosphate" evidence="10">
    <location>
        <position position="55"/>
    </location>
</feature>
<evidence type="ECO:0000256" key="4">
    <source>
        <dbReference type="ARBA" id="ARBA00022553"/>
    </source>
</evidence>
<dbReference type="InterPro" id="IPR018060">
    <property type="entry name" value="HTH_AraC"/>
</dbReference>
<keyword evidence="7" id="KW-0238">DNA-binding</keyword>
<dbReference type="InterPro" id="IPR051552">
    <property type="entry name" value="HptR"/>
</dbReference>
<keyword evidence="14" id="KW-1185">Reference proteome</keyword>
<name>A0A6P1TNY1_9FIRM</name>
<dbReference type="SUPFAM" id="SSF46689">
    <property type="entry name" value="Homeodomain-like"/>
    <property type="match status" value="2"/>
</dbReference>
<sequence length="521" mass="60940">MYNIMLVDDDPIVLVELKKMIEWDVLGCELIAEAGSGKSAVELLKECKPDIIFTDISMPNMTGVELINYINEFDSNIKVVALSAYEDFNYVRGSLKNGAKDYLLKHQITKESINDLIKAMIQEIGEEKIEKLPSFTEESKGDLLYKIVYEYTDIENLDEILKNMKLSWLYEDMIVVIGGTDCYFGELHDIKTDELTMRMLIEETIKYYRDYFMMPLEPGIFVMAFSAREKSRKDIDEVIMQIQSTLFRFCGLELSFVVSDPFEGIKHIRKQIQIDKAVLLENYFQGGKKFIVHSEGIEEPAGVLDDENINQLNEILYLKEHNINEYFDYFFTDVIKRHLPRERIQVLYMEIIMFLKRKIINMHLDEKIIFNKEQPYEICISFSTCEDIKKYLINVCINMQKELKKSGFSFSKYSISEKAIKYIEINYKEKITLRKLADALLVSAAYLSRTFKKSTGVNLVTYINQIKMKHAREMILQGNLTLQEIADEIGIQNYNYFYILFKEVYGISPSDYIKSIDIERK</sequence>
<dbReference type="EMBL" id="CP048000">
    <property type="protein sequence ID" value="QHQ61909.1"/>
    <property type="molecule type" value="Genomic_DNA"/>
</dbReference>
<dbReference type="PANTHER" id="PTHR42713">
    <property type="entry name" value="HISTIDINE KINASE-RELATED"/>
    <property type="match status" value="1"/>
</dbReference>
<dbReference type="Gene3D" id="3.40.50.2300">
    <property type="match status" value="1"/>
</dbReference>
<dbReference type="GO" id="GO:0043565">
    <property type="term" value="F:sequence-specific DNA binding"/>
    <property type="evidence" value="ECO:0007669"/>
    <property type="project" value="InterPro"/>
</dbReference>
<dbReference type="SMART" id="SM00342">
    <property type="entry name" value="HTH_ARAC"/>
    <property type="match status" value="1"/>
</dbReference>
<keyword evidence="4 10" id="KW-0597">Phosphoprotein</keyword>
<evidence type="ECO:0000256" key="3">
    <source>
        <dbReference type="ARBA" id="ARBA00022490"/>
    </source>
</evidence>
<protein>
    <recommendedName>
        <fullName evidence="2">Stage 0 sporulation protein A homolog</fullName>
    </recommendedName>
</protein>
<dbReference type="GO" id="GO:0005737">
    <property type="term" value="C:cytoplasm"/>
    <property type="evidence" value="ECO:0007669"/>
    <property type="project" value="UniProtKB-SubCell"/>
</dbReference>
<dbReference type="PANTHER" id="PTHR42713:SF3">
    <property type="entry name" value="TRANSCRIPTIONAL REGULATORY PROTEIN HPTR"/>
    <property type="match status" value="1"/>
</dbReference>
<dbReference type="PROSITE" id="PS50110">
    <property type="entry name" value="RESPONSE_REGULATORY"/>
    <property type="match status" value="1"/>
</dbReference>
<dbReference type="RefSeq" id="WP_161838734.1">
    <property type="nucleotide sequence ID" value="NZ_CP048000.1"/>
</dbReference>
<evidence type="ECO:0000256" key="9">
    <source>
        <dbReference type="ARBA" id="ARBA00024867"/>
    </source>
</evidence>
<evidence type="ECO:0000256" key="8">
    <source>
        <dbReference type="ARBA" id="ARBA00023163"/>
    </source>
</evidence>
<organism evidence="13 14">
    <name type="scientific">Anaerocolumna sedimenticola</name>
    <dbReference type="NCBI Taxonomy" id="2696063"/>
    <lineage>
        <taxon>Bacteria</taxon>
        <taxon>Bacillati</taxon>
        <taxon>Bacillota</taxon>
        <taxon>Clostridia</taxon>
        <taxon>Lachnospirales</taxon>
        <taxon>Lachnospiraceae</taxon>
        <taxon>Anaerocolumna</taxon>
    </lineage>
</organism>
<evidence type="ECO:0000256" key="7">
    <source>
        <dbReference type="ARBA" id="ARBA00023125"/>
    </source>
</evidence>
<evidence type="ECO:0000259" key="12">
    <source>
        <dbReference type="PROSITE" id="PS50110"/>
    </source>
</evidence>
<evidence type="ECO:0000259" key="11">
    <source>
        <dbReference type="PROSITE" id="PS01124"/>
    </source>
</evidence>
<evidence type="ECO:0000256" key="5">
    <source>
        <dbReference type="ARBA" id="ARBA00023012"/>
    </source>
</evidence>
<dbReference type="Gene3D" id="1.10.10.60">
    <property type="entry name" value="Homeodomain-like"/>
    <property type="match status" value="2"/>
</dbReference>
<dbReference type="Pfam" id="PF00072">
    <property type="entry name" value="Response_reg"/>
    <property type="match status" value="1"/>
</dbReference>
<proteinExistence type="predicted"/>
<keyword evidence="8" id="KW-0804">Transcription</keyword>
<dbReference type="AlphaFoldDB" id="A0A6P1TNY1"/>
<dbReference type="InterPro" id="IPR011006">
    <property type="entry name" value="CheY-like_superfamily"/>
</dbReference>
<dbReference type="Pfam" id="PF12833">
    <property type="entry name" value="HTH_18"/>
    <property type="match status" value="1"/>
</dbReference>
<evidence type="ECO:0000313" key="13">
    <source>
        <dbReference type="EMBL" id="QHQ61909.1"/>
    </source>
</evidence>
<evidence type="ECO:0000256" key="6">
    <source>
        <dbReference type="ARBA" id="ARBA00023015"/>
    </source>
</evidence>
<reference evidence="13 14" key="1">
    <citation type="submission" date="2020-01" db="EMBL/GenBank/DDBJ databases">
        <title>Genome analysis of Anaerocolumna sp. CBA3638.</title>
        <authorList>
            <person name="Kim J."/>
            <person name="Roh S.W."/>
        </authorList>
    </citation>
    <scope>NUCLEOTIDE SEQUENCE [LARGE SCALE GENOMIC DNA]</scope>
    <source>
        <strain evidence="13 14">CBA3638</strain>
    </source>
</reference>
<evidence type="ECO:0000256" key="10">
    <source>
        <dbReference type="PROSITE-ProRule" id="PRU00169"/>
    </source>
</evidence>
<dbReference type="GO" id="GO:0000160">
    <property type="term" value="P:phosphorelay signal transduction system"/>
    <property type="evidence" value="ECO:0007669"/>
    <property type="project" value="UniProtKB-KW"/>
</dbReference>
<keyword evidence="6" id="KW-0805">Transcription regulation</keyword>
<dbReference type="KEGG" id="anr:Ana3638_14885"/>
<dbReference type="InterPro" id="IPR009057">
    <property type="entry name" value="Homeodomain-like_sf"/>
</dbReference>
<dbReference type="GO" id="GO:0003700">
    <property type="term" value="F:DNA-binding transcription factor activity"/>
    <property type="evidence" value="ECO:0007669"/>
    <property type="project" value="InterPro"/>
</dbReference>
<evidence type="ECO:0000256" key="1">
    <source>
        <dbReference type="ARBA" id="ARBA00004496"/>
    </source>
</evidence>
<dbReference type="CDD" id="cd17536">
    <property type="entry name" value="REC_YesN-like"/>
    <property type="match status" value="1"/>
</dbReference>
<evidence type="ECO:0000256" key="2">
    <source>
        <dbReference type="ARBA" id="ARBA00018672"/>
    </source>
</evidence>